<organism evidence="12 13">
    <name type="scientific">Desulfuromonas versatilis</name>
    <dbReference type="NCBI Taxonomy" id="2802975"/>
    <lineage>
        <taxon>Bacteria</taxon>
        <taxon>Pseudomonadati</taxon>
        <taxon>Thermodesulfobacteriota</taxon>
        <taxon>Desulfuromonadia</taxon>
        <taxon>Desulfuromonadales</taxon>
        <taxon>Desulfuromonadaceae</taxon>
        <taxon>Desulfuromonas</taxon>
    </lineage>
</organism>
<dbReference type="InterPro" id="IPR035906">
    <property type="entry name" value="MetI-like_sf"/>
</dbReference>
<feature type="transmembrane region" description="Helical" evidence="10">
    <location>
        <begin position="114"/>
        <end position="135"/>
    </location>
</feature>
<comment type="similarity">
    <text evidence="3">Belongs to the binding-protein-dependent transport system permease family. HisMQ subfamily.</text>
</comment>
<reference evidence="12 13" key="2">
    <citation type="journal article" date="2021" name="Int. J. Syst. Evol. Microbiol.">
        <title>Isolation and Polyphasic Characterization of Desulfuromonas versatilis sp. Nov., an Electrogenic Bacteria Capable of Versatile Metabolism Isolated from a Graphene Oxide-Reducing Enrichment Culture.</title>
        <authorList>
            <person name="Xie L."/>
            <person name="Yoshida N."/>
            <person name="Ishii S."/>
            <person name="Meng L."/>
        </authorList>
    </citation>
    <scope>NUCLEOTIDE SEQUENCE [LARGE SCALE GENOMIC DNA]</scope>
    <source>
        <strain evidence="12 13">NIT-T3</strain>
    </source>
</reference>
<dbReference type="Gene3D" id="1.10.3720.10">
    <property type="entry name" value="MetI-like"/>
    <property type="match status" value="1"/>
</dbReference>
<evidence type="ECO:0000256" key="5">
    <source>
        <dbReference type="ARBA" id="ARBA00022475"/>
    </source>
</evidence>
<evidence type="ECO:0000313" key="13">
    <source>
        <dbReference type="Proteomes" id="UP001319827"/>
    </source>
</evidence>
<evidence type="ECO:0000256" key="4">
    <source>
        <dbReference type="ARBA" id="ARBA00022448"/>
    </source>
</evidence>
<feature type="transmembrane region" description="Helical" evidence="10">
    <location>
        <begin position="72"/>
        <end position="93"/>
    </location>
</feature>
<evidence type="ECO:0000256" key="7">
    <source>
        <dbReference type="ARBA" id="ARBA00022970"/>
    </source>
</evidence>
<evidence type="ECO:0000256" key="6">
    <source>
        <dbReference type="ARBA" id="ARBA00022692"/>
    </source>
</evidence>
<evidence type="ECO:0000256" key="10">
    <source>
        <dbReference type="RuleBase" id="RU363032"/>
    </source>
</evidence>
<gene>
    <name evidence="12" type="ORF">DESUT3_38630</name>
</gene>
<evidence type="ECO:0000256" key="8">
    <source>
        <dbReference type="ARBA" id="ARBA00022989"/>
    </source>
</evidence>
<evidence type="ECO:0000256" key="1">
    <source>
        <dbReference type="ARBA" id="ARBA00003159"/>
    </source>
</evidence>
<keyword evidence="5" id="KW-1003">Cell membrane</keyword>
<dbReference type="SUPFAM" id="SSF161098">
    <property type="entry name" value="MetI-like"/>
    <property type="match status" value="1"/>
</dbReference>
<keyword evidence="9 10" id="KW-0472">Membrane</keyword>
<dbReference type="InterPro" id="IPR043429">
    <property type="entry name" value="ArtM/GltK/GlnP/TcyL/YhdX-like"/>
</dbReference>
<name>A0ABN6E3Q0_9BACT</name>
<evidence type="ECO:0000256" key="2">
    <source>
        <dbReference type="ARBA" id="ARBA00004429"/>
    </source>
</evidence>
<evidence type="ECO:0000313" key="12">
    <source>
        <dbReference type="EMBL" id="BCR06794.1"/>
    </source>
</evidence>
<dbReference type="PANTHER" id="PTHR30614:SF20">
    <property type="entry name" value="GLUTAMINE TRANSPORT SYSTEM PERMEASE PROTEIN GLNP"/>
    <property type="match status" value="1"/>
</dbReference>
<comment type="function">
    <text evidence="1">Part of the binding-protein-dependent transport system for glutamine; probably responsible for the translocation of the substrate across the membrane.</text>
</comment>
<dbReference type="CDD" id="cd06261">
    <property type="entry name" value="TM_PBP2"/>
    <property type="match status" value="1"/>
</dbReference>
<feature type="transmembrane region" description="Helical" evidence="10">
    <location>
        <begin position="235"/>
        <end position="256"/>
    </location>
</feature>
<keyword evidence="4 10" id="KW-0813">Transport</keyword>
<evidence type="ECO:0000259" key="11">
    <source>
        <dbReference type="PROSITE" id="PS50928"/>
    </source>
</evidence>
<comment type="subcellular location">
    <subcellularLocation>
        <location evidence="2">Cell inner membrane</location>
        <topology evidence="2">Multi-pass membrane protein</topology>
    </subcellularLocation>
    <subcellularLocation>
        <location evidence="10">Cell membrane</location>
        <topology evidence="10">Multi-pass membrane protein</topology>
    </subcellularLocation>
</comment>
<dbReference type="EMBL" id="AP024355">
    <property type="protein sequence ID" value="BCR06794.1"/>
    <property type="molecule type" value="Genomic_DNA"/>
</dbReference>
<dbReference type="RefSeq" id="WP_221250175.1">
    <property type="nucleotide sequence ID" value="NZ_AP024355.1"/>
</dbReference>
<accession>A0ABN6E3Q0</accession>
<sequence>MLPRPPSKAGQWLGVAKFILLVLALAWLVLQGAGAQGYHWQWYRIPRYLFSFSEAGFVPGPLLQGVVVTLRIVGASLVVALAVGLLVALMRLSGSLVAPALARLYLELVRNTPLLIQIFFIYFVLAPMLGIGRFASAVLALGLFEGAYASEIIRAGIVSVPRGQWEAAYSSGLGLWATYRRVVLPQAVRRVVPPLTSQAVSLVKDSALVSTIAIYDLTMQGQVIVAETFLTFETWFTVAAIYLVITVSLSAVVKFLEGRLAIPG</sequence>
<dbReference type="Pfam" id="PF00528">
    <property type="entry name" value="BPD_transp_1"/>
    <property type="match status" value="1"/>
</dbReference>
<keyword evidence="8 10" id="KW-1133">Transmembrane helix</keyword>
<protein>
    <submittedName>
        <fullName evidence="12">Polar amino acid ABC transporter permease</fullName>
    </submittedName>
</protein>
<keyword evidence="13" id="KW-1185">Reference proteome</keyword>
<dbReference type="PROSITE" id="PS50928">
    <property type="entry name" value="ABC_TM1"/>
    <property type="match status" value="1"/>
</dbReference>
<feature type="domain" description="ABC transmembrane type-1" evidence="11">
    <location>
        <begin position="66"/>
        <end position="253"/>
    </location>
</feature>
<dbReference type="InterPro" id="IPR010065">
    <property type="entry name" value="AA_ABC_transptr_permease_3TM"/>
</dbReference>
<dbReference type="Proteomes" id="UP001319827">
    <property type="component" value="Chromosome"/>
</dbReference>
<keyword evidence="6 10" id="KW-0812">Transmembrane</keyword>
<proteinExistence type="inferred from homology"/>
<evidence type="ECO:0000256" key="9">
    <source>
        <dbReference type="ARBA" id="ARBA00023136"/>
    </source>
</evidence>
<keyword evidence="7" id="KW-0029">Amino-acid transport</keyword>
<dbReference type="InterPro" id="IPR000515">
    <property type="entry name" value="MetI-like"/>
</dbReference>
<reference evidence="12 13" key="1">
    <citation type="journal article" date="2016" name="C (Basel)">
        <title>Selective Growth of and Electricity Production by Marine Exoelectrogenic Bacteria in Self-Aggregated Hydrogel of Microbially Reduced Graphene Oxide.</title>
        <authorList>
            <person name="Yoshida N."/>
            <person name="Goto Y."/>
            <person name="Miyata Y."/>
        </authorList>
    </citation>
    <scope>NUCLEOTIDE SEQUENCE [LARGE SCALE GENOMIC DNA]</scope>
    <source>
        <strain evidence="12 13">NIT-T3</strain>
    </source>
</reference>
<dbReference type="NCBIfam" id="TIGR01726">
    <property type="entry name" value="HEQRo_perm_3TM"/>
    <property type="match status" value="1"/>
</dbReference>
<evidence type="ECO:0000256" key="3">
    <source>
        <dbReference type="ARBA" id="ARBA00010072"/>
    </source>
</evidence>
<dbReference type="PANTHER" id="PTHR30614">
    <property type="entry name" value="MEMBRANE COMPONENT OF AMINO ACID ABC TRANSPORTER"/>
    <property type="match status" value="1"/>
</dbReference>